<dbReference type="EMBL" id="BAABFT010000004">
    <property type="protein sequence ID" value="GAA4320438.1"/>
    <property type="molecule type" value="Genomic_DNA"/>
</dbReference>
<comment type="caution">
    <text evidence="1">The sequence shown here is derived from an EMBL/GenBank/DDBJ whole genome shotgun (WGS) entry which is preliminary data.</text>
</comment>
<organism evidence="1 2">
    <name type="scientific">Mucilaginibacter gynuensis</name>
    <dbReference type="NCBI Taxonomy" id="1302236"/>
    <lineage>
        <taxon>Bacteria</taxon>
        <taxon>Pseudomonadati</taxon>
        <taxon>Bacteroidota</taxon>
        <taxon>Sphingobacteriia</taxon>
        <taxon>Sphingobacteriales</taxon>
        <taxon>Sphingobacteriaceae</taxon>
        <taxon>Mucilaginibacter</taxon>
    </lineage>
</organism>
<evidence type="ECO:0000313" key="1">
    <source>
        <dbReference type="EMBL" id="GAA4320438.1"/>
    </source>
</evidence>
<proteinExistence type="predicted"/>
<reference evidence="2" key="1">
    <citation type="journal article" date="2019" name="Int. J. Syst. Evol. Microbiol.">
        <title>The Global Catalogue of Microorganisms (GCM) 10K type strain sequencing project: providing services to taxonomists for standard genome sequencing and annotation.</title>
        <authorList>
            <consortium name="The Broad Institute Genomics Platform"/>
            <consortium name="The Broad Institute Genome Sequencing Center for Infectious Disease"/>
            <person name="Wu L."/>
            <person name="Ma J."/>
        </authorList>
    </citation>
    <scope>NUCLEOTIDE SEQUENCE [LARGE SCALE GENOMIC DNA]</scope>
    <source>
        <strain evidence="2">JCM 17705</strain>
    </source>
</reference>
<protein>
    <submittedName>
        <fullName evidence="1">Uncharacterized protein</fullName>
    </submittedName>
</protein>
<name>A0ABP8GA81_9SPHI</name>
<keyword evidence="2" id="KW-1185">Reference proteome</keyword>
<evidence type="ECO:0000313" key="2">
    <source>
        <dbReference type="Proteomes" id="UP001500582"/>
    </source>
</evidence>
<accession>A0ABP8GA81</accession>
<gene>
    <name evidence="1" type="ORF">GCM10023149_19710</name>
</gene>
<sequence length="200" mass="22428">MLKIVKVKVENPAAFRFILDDDIYLLNTDKQGYVQTKSESITEPVTEPAAVAPPVAEEVKQPIAVPQPVIETPKPVFKYLGRNKQRFLILVNYADADFMQAEHLSALENTIKRKALTMEDVIVTNLAKYPGVTITELSAFFKPKKLLVLGQTAMPAAIAPLTLNQPETINGIPALLTFSFNEMMTNNDYKKAFWEQVKNF</sequence>
<dbReference type="Proteomes" id="UP001500582">
    <property type="component" value="Unassembled WGS sequence"/>
</dbReference>